<dbReference type="EMBL" id="CM004389">
    <property type="protein sequence ID" value="KAG8658784.1"/>
    <property type="molecule type" value="Genomic_DNA"/>
</dbReference>
<evidence type="ECO:0000313" key="1">
    <source>
        <dbReference type="EMBL" id="KAG8658784.1"/>
    </source>
</evidence>
<protein>
    <submittedName>
        <fullName evidence="1">Uncharacterized protein</fullName>
    </submittedName>
</protein>
<sequence>MPTCNFSSSPIHHIPYGSGSHLRPLVIPLKGLHHNLHQSSYTVYSPHKFFLQIKTFITLSHYYILLSPVSVPLISFIIRMASFWFLLSFIISLIIFPFLSSSALLNPQASTIPTSPASLVNSPPLSPFQELSPDIAPLLPSPGGVLPSPTISSLPTIPSTQSPPNPDEFDAPGPDSAFSPLVSFPASSAAPQNSVNFAAAVGCTLYWSIQLLKV</sequence>
<reference evidence="2" key="1">
    <citation type="journal article" date="2016" name="Nat. Biotechnol.">
        <title>Sequencing wild and cultivated cassava and related species reveals extensive interspecific hybridization and genetic diversity.</title>
        <authorList>
            <person name="Bredeson J.V."/>
            <person name="Lyons J.B."/>
            <person name="Prochnik S.E."/>
            <person name="Wu G.A."/>
            <person name="Ha C.M."/>
            <person name="Edsinger-Gonzales E."/>
            <person name="Grimwood J."/>
            <person name="Schmutz J."/>
            <person name="Rabbi I.Y."/>
            <person name="Egesi C."/>
            <person name="Nauluvula P."/>
            <person name="Lebot V."/>
            <person name="Ndunguru J."/>
            <person name="Mkamilo G."/>
            <person name="Bart R.S."/>
            <person name="Setter T.L."/>
            <person name="Gleadow R.M."/>
            <person name="Kulakow P."/>
            <person name="Ferguson M.E."/>
            <person name="Rounsley S."/>
            <person name="Rokhsar D.S."/>
        </authorList>
    </citation>
    <scope>NUCLEOTIDE SEQUENCE [LARGE SCALE GENOMIC DNA]</scope>
    <source>
        <strain evidence="2">cv. AM560-2</strain>
    </source>
</reference>
<proteinExistence type="predicted"/>
<accession>A0ACB7I3I6</accession>
<comment type="caution">
    <text evidence="1">The sequence shown here is derived from an EMBL/GenBank/DDBJ whole genome shotgun (WGS) entry which is preliminary data.</text>
</comment>
<name>A0ACB7I3I6_MANES</name>
<dbReference type="Proteomes" id="UP000091857">
    <property type="component" value="Chromosome 3"/>
</dbReference>
<evidence type="ECO:0000313" key="2">
    <source>
        <dbReference type="Proteomes" id="UP000091857"/>
    </source>
</evidence>
<keyword evidence="2" id="KW-1185">Reference proteome</keyword>
<gene>
    <name evidence="1" type="ORF">MANES_03G190500v8</name>
</gene>
<organism evidence="1 2">
    <name type="scientific">Manihot esculenta</name>
    <name type="common">Cassava</name>
    <name type="synonym">Jatropha manihot</name>
    <dbReference type="NCBI Taxonomy" id="3983"/>
    <lineage>
        <taxon>Eukaryota</taxon>
        <taxon>Viridiplantae</taxon>
        <taxon>Streptophyta</taxon>
        <taxon>Embryophyta</taxon>
        <taxon>Tracheophyta</taxon>
        <taxon>Spermatophyta</taxon>
        <taxon>Magnoliopsida</taxon>
        <taxon>eudicotyledons</taxon>
        <taxon>Gunneridae</taxon>
        <taxon>Pentapetalae</taxon>
        <taxon>rosids</taxon>
        <taxon>fabids</taxon>
        <taxon>Malpighiales</taxon>
        <taxon>Euphorbiaceae</taxon>
        <taxon>Crotonoideae</taxon>
        <taxon>Manihoteae</taxon>
        <taxon>Manihot</taxon>
    </lineage>
</organism>